<dbReference type="NCBIfam" id="TIGR01783">
    <property type="entry name" value="TonB-siderophor"/>
    <property type="match status" value="1"/>
</dbReference>
<evidence type="ECO:0000256" key="3">
    <source>
        <dbReference type="ARBA" id="ARBA00022448"/>
    </source>
</evidence>
<keyword evidence="4 13" id="KW-1134">Transmembrane beta strand</keyword>
<evidence type="ECO:0000313" key="20">
    <source>
        <dbReference type="Proteomes" id="UP000216752"/>
    </source>
</evidence>
<keyword evidence="3 13" id="KW-0813">Transport</keyword>
<keyword evidence="12 13" id="KW-0998">Cell outer membrane</keyword>
<feature type="chain" id="PRO_5045388938" evidence="16">
    <location>
        <begin position="25"/>
        <end position="749"/>
    </location>
</feature>
<feature type="domain" description="TonB-dependent receptor plug" evidence="18">
    <location>
        <begin position="115"/>
        <end position="215"/>
    </location>
</feature>
<keyword evidence="9" id="KW-0406">Ion transport</keyword>
<proteinExistence type="inferred from homology"/>
<evidence type="ECO:0000256" key="13">
    <source>
        <dbReference type="PROSITE-ProRule" id="PRU01360"/>
    </source>
</evidence>
<evidence type="ECO:0000259" key="18">
    <source>
        <dbReference type="Pfam" id="PF07715"/>
    </source>
</evidence>
<feature type="compositionally biased region" description="Polar residues" evidence="15">
    <location>
        <begin position="53"/>
        <end position="62"/>
    </location>
</feature>
<evidence type="ECO:0000256" key="15">
    <source>
        <dbReference type="SAM" id="MobiDB-lite"/>
    </source>
</evidence>
<dbReference type="PANTHER" id="PTHR32552">
    <property type="entry name" value="FERRICHROME IRON RECEPTOR-RELATED"/>
    <property type="match status" value="1"/>
</dbReference>
<sequence length="749" mass="82613">MKIKKRKPLVYGAALAFAFSFSVADIVLAEEVNSTAQTEKAQEANESAKENSKQQVSATQQSEDIPVAEIEIKAGKAQEQKHEQLAIGQQADAEGVNNYVVTHTSTGSKTDIATKDLPQTVSVVSQKVMEEQRPKTVEQALGNVAGISNGGGIMNPYANLLPMFNIRGFRANYFYVDGLYDNSSTAAGWLGNLDRIEVLKGPTSVLYGNNTPSGIINYITKKPLAYESYTIGQEFGSWGTRTTDLDMSIPLTTDKKWLSRTIIETDDTAAFQAGVNNKHFNGSVIVQGQPQEDTKYTFAATYNHYDVAGGYIGSLPTTGTIAPPYGIVPYDANYYNPNVRSTFIGRSVSGRVDHKLNDSWTISSALHYSESDYHQKYVGAESFTDNTYTNITQDYIHAFRKTNTLSWDTTGNAKFKALGLNHNLVLGYEWSRYKLAWPYSTQIWDYSSVVVTNPIWVDPPATDPASTSSHYSLYRHGVYLSDTLELSPKVKATAGIGHASYSYSTGTESSGTTWRLGTTYEASQGVTWFAGYSTAFEPNSAQTVTGTLLNFSPRTGNQLEGGVKVEVGSKASITMAAYKIKYNDILYNLGTNSNPDYQLIGEQTSKGVEIDVNYVIKPGWNLLAVYGQNNARITNDKNKALVGNLLTGVPNRTFRLWTTYEIQDGPRKGLGFGGGITYVGNRAFNSTNTLWLGNYSTIDGIIYYKTKDWRYSLNAYNLTDKHYWVDATGVSVYAGQPRSFIFRIEKTFS</sequence>
<dbReference type="InterPro" id="IPR012910">
    <property type="entry name" value="Plug_dom"/>
</dbReference>
<evidence type="ECO:0000313" key="19">
    <source>
        <dbReference type="EMBL" id="XFO64971.1"/>
    </source>
</evidence>
<evidence type="ECO:0000256" key="8">
    <source>
        <dbReference type="ARBA" id="ARBA00023004"/>
    </source>
</evidence>
<dbReference type="InterPro" id="IPR010105">
    <property type="entry name" value="TonB_sidphr_rcpt"/>
</dbReference>
<dbReference type="InterPro" id="IPR036942">
    <property type="entry name" value="Beta-barrel_TonB_sf"/>
</dbReference>
<feature type="domain" description="TonB-dependent receptor-like beta-barrel" evidence="17">
    <location>
        <begin position="292"/>
        <end position="718"/>
    </location>
</feature>
<keyword evidence="6 13" id="KW-0812">Transmembrane</keyword>
<evidence type="ECO:0000256" key="9">
    <source>
        <dbReference type="ARBA" id="ARBA00023065"/>
    </source>
</evidence>
<gene>
    <name evidence="19" type="primary">cntO</name>
    <name evidence="19" type="ORF">SPSIL_010800</name>
</gene>
<reference evidence="19" key="1">
    <citation type="submission" date="2024-05" db="EMBL/GenBank/DDBJ databases">
        <title>Isolation and characterization of Sporomusa carbonis sp. nov., a carboxydotrophic hydrogenogen in the genus of Sporomusa isolated from a charcoal burning pile.</title>
        <authorList>
            <person name="Boeer T."/>
            <person name="Rosenbaum F."/>
            <person name="Eysell L."/>
            <person name="Mueller V."/>
            <person name="Daniel R."/>
            <person name="Poehlein A."/>
        </authorList>
    </citation>
    <scope>NUCLEOTIDE SEQUENCE [LARGE SCALE GENOMIC DNA]</scope>
    <source>
        <strain evidence="19">DSM 10669</strain>
    </source>
</reference>
<evidence type="ECO:0000256" key="5">
    <source>
        <dbReference type="ARBA" id="ARBA00022496"/>
    </source>
</evidence>
<organism evidence="19 20">
    <name type="scientific">Sporomusa silvacetica DSM 10669</name>
    <dbReference type="NCBI Taxonomy" id="1123289"/>
    <lineage>
        <taxon>Bacteria</taxon>
        <taxon>Bacillati</taxon>
        <taxon>Bacillota</taxon>
        <taxon>Negativicutes</taxon>
        <taxon>Selenomonadales</taxon>
        <taxon>Sporomusaceae</taxon>
        <taxon>Sporomusa</taxon>
    </lineage>
</organism>
<dbReference type="Gene3D" id="2.40.170.20">
    <property type="entry name" value="TonB-dependent receptor, beta-barrel domain"/>
    <property type="match status" value="1"/>
</dbReference>
<dbReference type="PROSITE" id="PS52016">
    <property type="entry name" value="TONB_DEPENDENT_REC_3"/>
    <property type="match status" value="1"/>
</dbReference>
<dbReference type="InterPro" id="IPR000531">
    <property type="entry name" value="Beta-barrel_TonB"/>
</dbReference>
<accession>A0ABZ3IH06</accession>
<evidence type="ECO:0000256" key="11">
    <source>
        <dbReference type="ARBA" id="ARBA00023136"/>
    </source>
</evidence>
<name>A0ABZ3IH06_9FIRM</name>
<dbReference type="PANTHER" id="PTHR32552:SF68">
    <property type="entry name" value="FERRICHROME OUTER MEMBRANE TRANSPORTER_PHAGE RECEPTOR"/>
    <property type="match status" value="1"/>
</dbReference>
<dbReference type="Pfam" id="PF07715">
    <property type="entry name" value="Plug"/>
    <property type="match status" value="1"/>
</dbReference>
<feature type="compositionally biased region" description="Basic and acidic residues" evidence="15">
    <location>
        <begin position="40"/>
        <end position="52"/>
    </location>
</feature>
<dbReference type="Gene3D" id="2.170.130.10">
    <property type="entry name" value="TonB-dependent receptor, plug domain"/>
    <property type="match status" value="1"/>
</dbReference>
<evidence type="ECO:0000256" key="16">
    <source>
        <dbReference type="SAM" id="SignalP"/>
    </source>
</evidence>
<dbReference type="InterPro" id="IPR037066">
    <property type="entry name" value="Plug_dom_sf"/>
</dbReference>
<evidence type="ECO:0000259" key="17">
    <source>
        <dbReference type="Pfam" id="PF00593"/>
    </source>
</evidence>
<dbReference type="SUPFAM" id="SSF56935">
    <property type="entry name" value="Porins"/>
    <property type="match status" value="1"/>
</dbReference>
<evidence type="ECO:0000256" key="7">
    <source>
        <dbReference type="ARBA" id="ARBA00022729"/>
    </source>
</evidence>
<dbReference type="Pfam" id="PF00593">
    <property type="entry name" value="TonB_dep_Rec_b-barrel"/>
    <property type="match status" value="1"/>
</dbReference>
<comment type="subcellular location">
    <subcellularLocation>
        <location evidence="1 13">Cell outer membrane</location>
        <topology evidence="1 13">Multi-pass membrane protein</topology>
    </subcellularLocation>
</comment>
<evidence type="ECO:0000256" key="1">
    <source>
        <dbReference type="ARBA" id="ARBA00004571"/>
    </source>
</evidence>
<keyword evidence="7 16" id="KW-0732">Signal</keyword>
<dbReference type="EMBL" id="CP155573">
    <property type="protein sequence ID" value="XFO64971.1"/>
    <property type="molecule type" value="Genomic_DNA"/>
</dbReference>
<keyword evidence="11 13" id="KW-0472">Membrane</keyword>
<keyword evidence="20" id="KW-1185">Reference proteome</keyword>
<dbReference type="InterPro" id="IPR039426">
    <property type="entry name" value="TonB-dep_rcpt-like"/>
</dbReference>
<keyword evidence="10 14" id="KW-0798">TonB box</keyword>
<keyword evidence="5" id="KW-0410">Iron transport</keyword>
<evidence type="ECO:0000256" key="2">
    <source>
        <dbReference type="ARBA" id="ARBA00009810"/>
    </source>
</evidence>
<keyword evidence="19" id="KW-0675">Receptor</keyword>
<protein>
    <submittedName>
        <fullName evidence="19">Metal-pseudopaline receptor CntO</fullName>
    </submittedName>
</protein>
<feature type="region of interest" description="Disordered" evidence="15">
    <location>
        <begin position="38"/>
        <end position="62"/>
    </location>
</feature>
<evidence type="ECO:0000256" key="4">
    <source>
        <dbReference type="ARBA" id="ARBA00022452"/>
    </source>
</evidence>
<evidence type="ECO:0000256" key="14">
    <source>
        <dbReference type="RuleBase" id="RU003357"/>
    </source>
</evidence>
<evidence type="ECO:0000256" key="6">
    <source>
        <dbReference type="ARBA" id="ARBA00022692"/>
    </source>
</evidence>
<evidence type="ECO:0000256" key="12">
    <source>
        <dbReference type="ARBA" id="ARBA00023237"/>
    </source>
</evidence>
<evidence type="ECO:0000256" key="10">
    <source>
        <dbReference type="ARBA" id="ARBA00023077"/>
    </source>
</evidence>
<feature type="signal peptide" evidence="16">
    <location>
        <begin position="1"/>
        <end position="24"/>
    </location>
</feature>
<dbReference type="Proteomes" id="UP000216752">
    <property type="component" value="Chromosome"/>
</dbReference>
<keyword evidence="8" id="KW-0408">Iron</keyword>
<comment type="similarity">
    <text evidence="2 13 14">Belongs to the TonB-dependent receptor family.</text>
</comment>
<dbReference type="CDD" id="cd01347">
    <property type="entry name" value="ligand_gated_channel"/>
    <property type="match status" value="1"/>
</dbReference>
<dbReference type="RefSeq" id="WP_094606668.1">
    <property type="nucleotide sequence ID" value="NZ_CP155573.1"/>
</dbReference>